<evidence type="ECO:0000256" key="6">
    <source>
        <dbReference type="ARBA" id="ARBA00022989"/>
    </source>
</evidence>
<dbReference type="FunFam" id="2.30.30.60:FF:000002">
    <property type="entry name" value="Mechanosensitive ion channel family protein"/>
    <property type="match status" value="1"/>
</dbReference>
<proteinExistence type="inferred from homology"/>
<keyword evidence="7" id="KW-0346">Stress response</keyword>
<evidence type="ECO:0000256" key="3">
    <source>
        <dbReference type="ARBA" id="ARBA00022475"/>
    </source>
</evidence>
<feature type="coiled-coil region" evidence="11">
    <location>
        <begin position="280"/>
        <end position="307"/>
    </location>
</feature>
<comment type="caution">
    <text evidence="15">The sequence shown here is derived from an EMBL/GenBank/DDBJ whole genome shotgun (WGS) entry which is preliminary data.</text>
</comment>
<dbReference type="Proteomes" id="UP000298050">
    <property type="component" value="Unassembled WGS sequence"/>
</dbReference>
<gene>
    <name evidence="15" type="ORF">E4634_02885</name>
</gene>
<name>A0A4Z0M8V0_9GAMM</name>
<dbReference type="GO" id="GO:0008381">
    <property type="term" value="F:mechanosensitive monoatomic ion channel activity"/>
    <property type="evidence" value="ECO:0007669"/>
    <property type="project" value="InterPro"/>
</dbReference>
<dbReference type="GO" id="GO:0005886">
    <property type="term" value="C:plasma membrane"/>
    <property type="evidence" value="ECO:0007669"/>
    <property type="project" value="UniProtKB-SubCell"/>
</dbReference>
<keyword evidence="4" id="KW-0997">Cell inner membrane</keyword>
<evidence type="ECO:0000256" key="2">
    <source>
        <dbReference type="ARBA" id="ARBA00008017"/>
    </source>
</evidence>
<sequence>MLQELANIHRLLPDLVLLGALLLVALFTYWLARTVLVRTARRLAKRSVATWDDALVQHKVVGRLAQMVPAFIIYVGIDLLPRIDADLERVVLNVTGAYMILIVTFTLSALLQATNTIYEATPRARQRPIKGFLQLVQLVIWIIGLILFVAALIDRSPVILLSGFGAATAVLMLIFKDTILSLVASVQLNAQDMIHVGDWIEAPQFGADGDVIDVQLHTVKVQNWDKTITTIPTHRLISDPFRNWRGMSESGGRRIKRSLYLDAGSVRFLTAAEIERARRVALLQDYLEDKENELAEYNRQLAARDIEGEINMRRLTNIGTFRAYIFQYLKHHPMIRQDMTLLVRQQQAAAEGIPIEVYCFTATTAWAEYEGIQSDIFDHLFAVVGEFGLRLYQHPSGADLAQLGAPLAGQGGHGQ</sequence>
<reference evidence="15 16" key="1">
    <citation type="submission" date="2019-04" db="EMBL/GenBank/DDBJ databases">
        <title>Taxonomy of novel Haliea sp. from mangrove soil of West Coast of India.</title>
        <authorList>
            <person name="Verma A."/>
            <person name="Kumar P."/>
            <person name="Krishnamurthi S."/>
        </authorList>
    </citation>
    <scope>NUCLEOTIDE SEQUENCE [LARGE SCALE GENOMIC DNA]</scope>
    <source>
        <strain evidence="15 16">SAOS-164</strain>
    </source>
</reference>
<evidence type="ECO:0000256" key="10">
    <source>
        <dbReference type="ARBA" id="ARBA00093659"/>
    </source>
</evidence>
<dbReference type="InterPro" id="IPR006685">
    <property type="entry name" value="MscS_channel_2nd"/>
</dbReference>
<evidence type="ECO:0000256" key="1">
    <source>
        <dbReference type="ARBA" id="ARBA00004429"/>
    </source>
</evidence>
<dbReference type="InterPro" id="IPR030192">
    <property type="entry name" value="YbdG"/>
</dbReference>
<evidence type="ECO:0000313" key="15">
    <source>
        <dbReference type="EMBL" id="TGD75830.1"/>
    </source>
</evidence>
<keyword evidence="3" id="KW-1003">Cell membrane</keyword>
<comment type="subcellular location">
    <subcellularLocation>
        <location evidence="1">Cell inner membrane</location>
        <topology evidence="1">Multi-pass membrane protein</topology>
    </subcellularLocation>
</comment>
<dbReference type="SUPFAM" id="SSF50182">
    <property type="entry name" value="Sm-like ribonucleoproteins"/>
    <property type="match status" value="1"/>
</dbReference>
<dbReference type="InterPro" id="IPR023408">
    <property type="entry name" value="MscS_beta-dom_sf"/>
</dbReference>
<evidence type="ECO:0000256" key="7">
    <source>
        <dbReference type="ARBA" id="ARBA00023016"/>
    </source>
</evidence>
<keyword evidence="16" id="KW-1185">Reference proteome</keyword>
<keyword evidence="5 12" id="KW-0812">Transmembrane</keyword>
<dbReference type="InterPro" id="IPR049278">
    <property type="entry name" value="MS_channel_C"/>
</dbReference>
<dbReference type="RefSeq" id="WP_135441082.1">
    <property type="nucleotide sequence ID" value="NZ_SRLE01000002.1"/>
</dbReference>
<keyword evidence="11" id="KW-0175">Coiled coil</keyword>
<dbReference type="AlphaFoldDB" id="A0A4Z0M8V0"/>
<dbReference type="Gene3D" id="2.30.30.60">
    <property type="match status" value="1"/>
</dbReference>
<feature type="domain" description="Mechanosensitive ion channel MscS C-terminal" evidence="14">
    <location>
        <begin position="327"/>
        <end position="390"/>
    </location>
</feature>
<evidence type="ECO:0000259" key="14">
    <source>
        <dbReference type="Pfam" id="PF21082"/>
    </source>
</evidence>
<feature type="transmembrane region" description="Helical" evidence="12">
    <location>
        <begin position="90"/>
        <end position="111"/>
    </location>
</feature>
<evidence type="ECO:0000313" key="16">
    <source>
        <dbReference type="Proteomes" id="UP000298050"/>
    </source>
</evidence>
<feature type="transmembrane region" description="Helical" evidence="12">
    <location>
        <begin position="12"/>
        <end position="32"/>
    </location>
</feature>
<comment type="similarity">
    <text evidence="2">Belongs to the MscS (TC 1.A.23) family.</text>
</comment>
<keyword evidence="6 12" id="KW-1133">Transmembrane helix</keyword>
<protein>
    <recommendedName>
        <fullName evidence="9">Mechanosensing system component YbdG</fullName>
    </recommendedName>
    <alternativeName>
        <fullName evidence="10">Mechanosensitive channel homolog YbdG</fullName>
    </alternativeName>
</protein>
<evidence type="ECO:0000256" key="4">
    <source>
        <dbReference type="ARBA" id="ARBA00022519"/>
    </source>
</evidence>
<keyword evidence="8 12" id="KW-0472">Membrane</keyword>
<feature type="transmembrane region" description="Helical" evidence="12">
    <location>
        <begin position="132"/>
        <end position="152"/>
    </location>
</feature>
<organism evidence="15 16">
    <name type="scientific">Mangrovimicrobium sediminis</name>
    <dbReference type="NCBI Taxonomy" id="2562682"/>
    <lineage>
        <taxon>Bacteria</taxon>
        <taxon>Pseudomonadati</taxon>
        <taxon>Pseudomonadota</taxon>
        <taxon>Gammaproteobacteria</taxon>
        <taxon>Cellvibrionales</taxon>
        <taxon>Halieaceae</taxon>
        <taxon>Mangrovimicrobium</taxon>
    </lineage>
</organism>
<dbReference type="OrthoDB" id="9775207at2"/>
<feature type="transmembrane region" description="Helical" evidence="12">
    <location>
        <begin position="158"/>
        <end position="175"/>
    </location>
</feature>
<evidence type="ECO:0000256" key="12">
    <source>
        <dbReference type="SAM" id="Phobius"/>
    </source>
</evidence>
<dbReference type="EMBL" id="SRLE01000002">
    <property type="protein sequence ID" value="TGD75830.1"/>
    <property type="molecule type" value="Genomic_DNA"/>
</dbReference>
<dbReference type="InterPro" id="IPR010920">
    <property type="entry name" value="LSM_dom_sf"/>
</dbReference>
<evidence type="ECO:0000259" key="13">
    <source>
        <dbReference type="Pfam" id="PF00924"/>
    </source>
</evidence>
<dbReference type="GO" id="GO:0071470">
    <property type="term" value="P:cellular response to osmotic stress"/>
    <property type="evidence" value="ECO:0007669"/>
    <property type="project" value="InterPro"/>
</dbReference>
<dbReference type="Pfam" id="PF21082">
    <property type="entry name" value="MS_channel_3rd"/>
    <property type="match status" value="1"/>
</dbReference>
<dbReference type="Pfam" id="PF00924">
    <property type="entry name" value="MS_channel_2nd"/>
    <property type="match status" value="1"/>
</dbReference>
<dbReference type="PANTHER" id="PTHR30414">
    <property type="entry name" value="MINICONDUCTANCE MECHANOSENSITIVE CHANNEL YBDG"/>
    <property type="match status" value="1"/>
</dbReference>
<accession>A0A4Z0M8V0</accession>
<feature type="domain" description="Mechanosensitive ion channel MscS" evidence="13">
    <location>
        <begin position="177"/>
        <end position="245"/>
    </location>
</feature>
<dbReference type="PANTHER" id="PTHR30414:SF0">
    <property type="entry name" value="MINICONDUCTANCE MECHANOSENSITIVE CHANNEL YBDG"/>
    <property type="match status" value="1"/>
</dbReference>
<evidence type="ECO:0000256" key="5">
    <source>
        <dbReference type="ARBA" id="ARBA00022692"/>
    </source>
</evidence>
<evidence type="ECO:0000256" key="9">
    <source>
        <dbReference type="ARBA" id="ARBA00093630"/>
    </source>
</evidence>
<evidence type="ECO:0000256" key="8">
    <source>
        <dbReference type="ARBA" id="ARBA00023136"/>
    </source>
</evidence>
<evidence type="ECO:0000256" key="11">
    <source>
        <dbReference type="SAM" id="Coils"/>
    </source>
</evidence>